<evidence type="ECO:0000256" key="14">
    <source>
        <dbReference type="ARBA" id="ARBA00051301"/>
    </source>
</evidence>
<evidence type="ECO:0000256" key="1">
    <source>
        <dbReference type="ARBA" id="ARBA00005130"/>
    </source>
</evidence>
<dbReference type="PANTHER" id="PTHR43808:SF31">
    <property type="entry name" value="N-ACETYL-L-CITRULLINE DEACETYLASE"/>
    <property type="match status" value="1"/>
</dbReference>
<dbReference type="InterPro" id="IPR050072">
    <property type="entry name" value="Peptidase_M20A"/>
</dbReference>
<dbReference type="EC" id="3.5.1.18" evidence="4 15"/>
<dbReference type="InterPro" id="IPR002933">
    <property type="entry name" value="Peptidase_M20"/>
</dbReference>
<dbReference type="Gene3D" id="1.10.150.900">
    <property type="match status" value="1"/>
</dbReference>
<feature type="domain" description="Peptidase M20 dimerisation" evidence="16">
    <location>
        <begin position="178"/>
        <end position="285"/>
    </location>
</feature>
<dbReference type="SUPFAM" id="SSF55031">
    <property type="entry name" value="Bacterial exopeptidase dimerisation domain"/>
    <property type="match status" value="1"/>
</dbReference>
<evidence type="ECO:0000256" key="4">
    <source>
        <dbReference type="ARBA" id="ARBA00011921"/>
    </source>
</evidence>
<dbReference type="Pfam" id="PF07687">
    <property type="entry name" value="M20_dimer"/>
    <property type="match status" value="1"/>
</dbReference>
<dbReference type="Gene3D" id="3.40.630.10">
    <property type="entry name" value="Zn peptidases"/>
    <property type="match status" value="1"/>
</dbReference>
<evidence type="ECO:0000256" key="5">
    <source>
        <dbReference type="ARBA" id="ARBA00022391"/>
    </source>
</evidence>
<feature type="binding site" evidence="15">
    <location>
        <position position="137"/>
    </location>
    <ligand>
        <name>Zn(2+)</name>
        <dbReference type="ChEBI" id="CHEBI:29105"/>
        <label>2</label>
    </ligand>
</feature>
<keyword evidence="11 15" id="KW-0457">Lysine biosynthesis</keyword>
<dbReference type="AlphaFoldDB" id="M1L6Q9"/>
<keyword evidence="10 15" id="KW-0220">Diaminopimelate biosynthesis</keyword>
<dbReference type="NCBIfam" id="TIGR01246">
    <property type="entry name" value="dapE_proteo"/>
    <property type="match status" value="1"/>
</dbReference>
<dbReference type="CDD" id="cd03891">
    <property type="entry name" value="M20_DapE_proteobac"/>
    <property type="match status" value="1"/>
</dbReference>
<dbReference type="GO" id="GO:0006526">
    <property type="term" value="P:L-arginine biosynthetic process"/>
    <property type="evidence" value="ECO:0007669"/>
    <property type="project" value="TreeGrafter"/>
</dbReference>
<gene>
    <name evidence="15" type="primary">dapE</name>
    <name evidence="17" type="ORF">CONE_0455</name>
</gene>
<comment type="similarity">
    <text evidence="2 15">Belongs to the peptidase M20A family. DapE subfamily.</text>
</comment>
<dbReference type="Pfam" id="PF01546">
    <property type="entry name" value="Peptidase_M20"/>
    <property type="match status" value="1"/>
</dbReference>
<evidence type="ECO:0000256" key="15">
    <source>
        <dbReference type="HAMAP-Rule" id="MF_01690"/>
    </source>
</evidence>
<dbReference type="UniPathway" id="UPA00034">
    <property type="reaction ID" value="UER00021"/>
</dbReference>
<feature type="binding site" evidence="15">
    <location>
        <position position="351"/>
    </location>
    <ligand>
        <name>Zn(2+)</name>
        <dbReference type="ChEBI" id="CHEBI:29105"/>
        <label>2</label>
    </ligand>
</feature>
<dbReference type="GO" id="GO:0009014">
    <property type="term" value="F:succinyl-diaminopimelate desuccinylase activity"/>
    <property type="evidence" value="ECO:0007669"/>
    <property type="project" value="UniProtKB-UniRule"/>
</dbReference>
<evidence type="ECO:0000256" key="2">
    <source>
        <dbReference type="ARBA" id="ARBA00006746"/>
    </source>
</evidence>
<dbReference type="InterPro" id="IPR001261">
    <property type="entry name" value="ArgE/DapE_CS"/>
</dbReference>
<evidence type="ECO:0000256" key="13">
    <source>
        <dbReference type="ARBA" id="ARBA00031891"/>
    </source>
</evidence>
<dbReference type="HOGENOM" id="CLU_021802_4_0_4"/>
<comment type="catalytic activity">
    <reaction evidence="14 15">
        <text>N-succinyl-(2S,6S)-2,6-diaminopimelate + H2O = (2S,6S)-2,6-diaminopimelate + succinate</text>
        <dbReference type="Rhea" id="RHEA:22608"/>
        <dbReference type="ChEBI" id="CHEBI:15377"/>
        <dbReference type="ChEBI" id="CHEBI:30031"/>
        <dbReference type="ChEBI" id="CHEBI:57609"/>
        <dbReference type="ChEBI" id="CHEBI:58087"/>
        <dbReference type="EC" id="3.5.1.18"/>
    </reaction>
</comment>
<dbReference type="NCBIfam" id="NF009557">
    <property type="entry name" value="PRK13009.1"/>
    <property type="match status" value="1"/>
</dbReference>
<evidence type="ECO:0000256" key="8">
    <source>
        <dbReference type="ARBA" id="ARBA00022801"/>
    </source>
</evidence>
<keyword evidence="12 15" id="KW-0170">Cobalt</keyword>
<dbReference type="PANTHER" id="PTHR43808">
    <property type="entry name" value="ACETYLORNITHINE DEACETYLASE"/>
    <property type="match status" value="1"/>
</dbReference>
<evidence type="ECO:0000313" key="17">
    <source>
        <dbReference type="EMBL" id="AGF48243.1"/>
    </source>
</evidence>
<proteinExistence type="inferred from homology"/>
<dbReference type="KEGG" id="kon:CONE_0455"/>
<feature type="binding site" evidence="15">
    <location>
        <position position="102"/>
    </location>
    <ligand>
        <name>Zn(2+)</name>
        <dbReference type="ChEBI" id="CHEBI:29105"/>
        <label>1</label>
    </ligand>
</feature>
<keyword evidence="7 15" id="KW-0479">Metal-binding</keyword>
<evidence type="ECO:0000256" key="7">
    <source>
        <dbReference type="ARBA" id="ARBA00022723"/>
    </source>
</evidence>
<dbReference type="GO" id="GO:0008270">
    <property type="term" value="F:zinc ion binding"/>
    <property type="evidence" value="ECO:0007669"/>
    <property type="project" value="UniProtKB-UniRule"/>
</dbReference>
<dbReference type="InterPro" id="IPR011650">
    <property type="entry name" value="Peptidase_M20_dimer"/>
</dbReference>
<comment type="function">
    <text evidence="15">Catalyzes the hydrolysis of N-succinyl-L,L-diaminopimelic acid (SDAP), forming succinate and LL-2,6-diaminopimelate (DAP), an intermediate involved in the bacterial biosynthesis of lysine and meso-diaminopimelic acid, an essential component of bacterial cell walls.</text>
</comment>
<dbReference type="eggNOG" id="COG0624">
    <property type="taxonomic scope" value="Bacteria"/>
</dbReference>
<reference evidence="17 18" key="1">
    <citation type="journal article" date="2013" name="Genome Biol. Evol.">
        <title>Genome evolution and phylogenomic analysis of candidatus kinetoplastibacterium, the betaproteobacterial endosymbionts of strigomonas and angomonas.</title>
        <authorList>
            <person name="Alves J.M."/>
            <person name="Serrano M.G."/>
            <person name="Maia da Silva F."/>
            <person name="Voegtly L.J."/>
            <person name="Matveyev A.V."/>
            <person name="Teixeira M.M."/>
            <person name="Camargo E.P."/>
            <person name="Buck G.A."/>
        </authorList>
    </citation>
    <scope>NUCLEOTIDE SEQUENCE [LARGE SCALE GENOMIC DNA]</scope>
    <source>
        <strain evidence="17 18">TCC290E</strain>
    </source>
</reference>
<dbReference type="PROSITE" id="PS00759">
    <property type="entry name" value="ARGE_DAPE_CPG2_2"/>
    <property type="match status" value="1"/>
</dbReference>
<dbReference type="GO" id="GO:0050897">
    <property type="term" value="F:cobalt ion binding"/>
    <property type="evidence" value="ECO:0007669"/>
    <property type="project" value="UniProtKB-UniRule"/>
</dbReference>
<dbReference type="SUPFAM" id="SSF53187">
    <property type="entry name" value="Zn-dependent exopeptidases"/>
    <property type="match status" value="1"/>
</dbReference>
<feature type="binding site" evidence="15">
    <location>
        <position position="102"/>
    </location>
    <ligand>
        <name>Zn(2+)</name>
        <dbReference type="ChEBI" id="CHEBI:29105"/>
        <label>2</label>
    </ligand>
</feature>
<evidence type="ECO:0000256" key="10">
    <source>
        <dbReference type="ARBA" id="ARBA00022915"/>
    </source>
</evidence>
<comment type="cofactor">
    <cofactor evidence="15">
        <name>Zn(2+)</name>
        <dbReference type="ChEBI" id="CHEBI:29105"/>
    </cofactor>
    <cofactor evidence="15">
        <name>Co(2+)</name>
        <dbReference type="ChEBI" id="CHEBI:48828"/>
    </cofactor>
    <text evidence="15">Binds 2 Zn(2+) or Co(2+) ions per subunit.</text>
</comment>
<evidence type="ECO:0000256" key="11">
    <source>
        <dbReference type="ARBA" id="ARBA00023154"/>
    </source>
</evidence>
<dbReference type="HAMAP" id="MF_01690">
    <property type="entry name" value="DapE"/>
    <property type="match status" value="1"/>
</dbReference>
<organism evidence="17 18">
    <name type="scientific">Candidatus Kinetoplastidibacterium stringomonadis TCC290E</name>
    <dbReference type="NCBI Taxonomy" id="1208920"/>
    <lineage>
        <taxon>Bacteria</taxon>
        <taxon>Pseudomonadati</taxon>
        <taxon>Pseudomonadota</taxon>
        <taxon>Betaproteobacteria</taxon>
        <taxon>Candidatus Kinetoplastidibacterium</taxon>
    </lineage>
</organism>
<dbReference type="EMBL" id="CP003805">
    <property type="protein sequence ID" value="AGF48243.1"/>
    <property type="molecule type" value="Genomic_DNA"/>
</dbReference>
<dbReference type="GO" id="GO:0008777">
    <property type="term" value="F:acetylornithine deacetylase activity"/>
    <property type="evidence" value="ECO:0007669"/>
    <property type="project" value="TreeGrafter"/>
</dbReference>
<evidence type="ECO:0000259" key="16">
    <source>
        <dbReference type="Pfam" id="PF07687"/>
    </source>
</evidence>
<evidence type="ECO:0000256" key="6">
    <source>
        <dbReference type="ARBA" id="ARBA00022605"/>
    </source>
</evidence>
<keyword evidence="18" id="KW-1185">Reference proteome</keyword>
<keyword evidence="8 15" id="KW-0378">Hydrolase</keyword>
<feature type="binding site" evidence="15">
    <location>
        <position position="69"/>
    </location>
    <ligand>
        <name>Zn(2+)</name>
        <dbReference type="ChEBI" id="CHEBI:29105"/>
        <label>1</label>
    </ligand>
</feature>
<name>M1L6Q9_9PROT</name>
<protein>
    <recommendedName>
        <fullName evidence="5 15">Succinyl-diaminopimelate desuccinylase</fullName>
        <shortName evidence="15">SDAP desuccinylase</shortName>
        <ecNumber evidence="4 15">3.5.1.18</ecNumber>
    </recommendedName>
    <alternativeName>
        <fullName evidence="13 15">N-succinyl-LL-2,6-diaminoheptanedioate amidohydrolase</fullName>
    </alternativeName>
</protein>
<dbReference type="InterPro" id="IPR036264">
    <property type="entry name" value="Bact_exopeptidase_dim_dom"/>
</dbReference>
<keyword evidence="6 15" id="KW-0028">Amino-acid biosynthesis</keyword>
<dbReference type="Proteomes" id="UP000011541">
    <property type="component" value="Chromosome"/>
</dbReference>
<feature type="active site" description="Proton acceptor" evidence="15">
    <location>
        <position position="136"/>
    </location>
</feature>
<sequence length="379" mass="41912">MSSNSSVIDIAKRLVSLKSITPDDAGCQKIISDILLNIGFKCKTIDKNGVTNLWAIRGCDKPLFVFAGHTDVVPAGKIEEWISDPFVPTERDNYIYGRGISDMKGSIAAFLVATKEFVEEYPKHNGSIALLITSDEEGDAINGTSLVCDYLRENDISIDFCVVGEPTSEKKLGDICKNGRRGSLSGNLILNGIQGHVAYPQLALNPIHSFSPALSDIMNYKWDQGNEYFPPTTFQISNIHSGNGATNVIPGELEVKFNFRFSTENTPDNLKKVIHSILDKYKLKYKLEWILNGEPFITQNGSLIEAITKSILEETNIKTTLSTSGGTSDGRFITKISKQIIEFGPCNDTIHKVNERIEISSLNILKNVYKSTLKKLLLI</sequence>
<dbReference type="PATRIC" id="fig|1208920.3.peg.225"/>
<evidence type="ECO:0000313" key="18">
    <source>
        <dbReference type="Proteomes" id="UP000011541"/>
    </source>
</evidence>
<dbReference type="FunFam" id="3.30.70.360:FF:000011">
    <property type="entry name" value="Succinyl-diaminopimelate desuccinylase"/>
    <property type="match status" value="1"/>
</dbReference>
<dbReference type="STRING" id="1208920.CONE_0455"/>
<evidence type="ECO:0000256" key="9">
    <source>
        <dbReference type="ARBA" id="ARBA00022833"/>
    </source>
</evidence>
<dbReference type="GO" id="GO:0019877">
    <property type="term" value="P:diaminopimelate biosynthetic process"/>
    <property type="evidence" value="ECO:0007669"/>
    <property type="project" value="UniProtKB-UniRule"/>
</dbReference>
<dbReference type="GO" id="GO:0009089">
    <property type="term" value="P:lysine biosynthetic process via diaminopimelate"/>
    <property type="evidence" value="ECO:0007669"/>
    <property type="project" value="UniProtKB-UniRule"/>
</dbReference>
<dbReference type="Gene3D" id="3.30.70.360">
    <property type="match status" value="1"/>
</dbReference>
<accession>M1L6Q9</accession>
<feature type="active site" evidence="15">
    <location>
        <position position="71"/>
    </location>
</feature>
<comment type="pathway">
    <text evidence="1 15">Amino-acid biosynthesis; L-lysine biosynthesis via DAP pathway; LL-2,6-diaminopimelate from (S)-tetrahydrodipicolinate (succinylase route): step 3/3.</text>
</comment>
<evidence type="ECO:0000256" key="3">
    <source>
        <dbReference type="ARBA" id="ARBA00011738"/>
    </source>
</evidence>
<dbReference type="OrthoDB" id="9809784at2"/>
<dbReference type="RefSeq" id="WP_015396930.1">
    <property type="nucleotide sequence ID" value="NC_020299.1"/>
</dbReference>
<dbReference type="InterPro" id="IPR005941">
    <property type="entry name" value="DapE_proteobac"/>
</dbReference>
<feature type="binding site" evidence="15">
    <location>
        <position position="165"/>
    </location>
    <ligand>
        <name>Zn(2+)</name>
        <dbReference type="ChEBI" id="CHEBI:29105"/>
        <label>1</label>
    </ligand>
</feature>
<evidence type="ECO:0000256" key="12">
    <source>
        <dbReference type="ARBA" id="ARBA00023285"/>
    </source>
</evidence>
<comment type="subunit">
    <text evidence="3 15">Homodimer.</text>
</comment>
<keyword evidence="9 15" id="KW-0862">Zinc</keyword>